<name>A0ABQ5BLL1_9ASTR</name>
<feature type="compositionally biased region" description="Basic and acidic residues" evidence="1">
    <location>
        <begin position="448"/>
        <end position="472"/>
    </location>
</feature>
<dbReference type="InterPro" id="IPR039537">
    <property type="entry name" value="Retrotran_Ty1/copia-like"/>
</dbReference>
<dbReference type="InterPro" id="IPR001584">
    <property type="entry name" value="Integrase_cat-core"/>
</dbReference>
<dbReference type="InterPro" id="IPR012337">
    <property type="entry name" value="RNaseH-like_sf"/>
</dbReference>
<reference evidence="3" key="2">
    <citation type="submission" date="2022-01" db="EMBL/GenBank/DDBJ databases">
        <authorList>
            <person name="Yamashiro T."/>
            <person name="Shiraishi A."/>
            <person name="Satake H."/>
            <person name="Nakayama K."/>
        </authorList>
    </citation>
    <scope>NUCLEOTIDE SEQUENCE</scope>
</reference>
<accession>A0ABQ5BLL1</accession>
<dbReference type="InterPro" id="IPR057670">
    <property type="entry name" value="SH3_retrovirus"/>
</dbReference>
<protein>
    <submittedName>
        <fullName evidence="3">Ribonuclease H-like domain-containing protein</fullName>
    </submittedName>
</protein>
<evidence type="ECO:0000313" key="4">
    <source>
        <dbReference type="Proteomes" id="UP001151760"/>
    </source>
</evidence>
<proteinExistence type="predicted"/>
<evidence type="ECO:0000313" key="3">
    <source>
        <dbReference type="EMBL" id="GJT15735.1"/>
    </source>
</evidence>
<evidence type="ECO:0000256" key="1">
    <source>
        <dbReference type="SAM" id="MobiDB-lite"/>
    </source>
</evidence>
<comment type="caution">
    <text evidence="3">The sequence shown here is derived from an EMBL/GenBank/DDBJ whole genome shotgun (WGS) entry which is preliminary data.</text>
</comment>
<dbReference type="PANTHER" id="PTHR42648">
    <property type="entry name" value="TRANSPOSASE, PUTATIVE-RELATED"/>
    <property type="match status" value="1"/>
</dbReference>
<keyword evidence="4" id="KW-1185">Reference proteome</keyword>
<gene>
    <name evidence="3" type="ORF">Tco_0874441</name>
</gene>
<sequence length="1174" mass="133733">MVPRVVLMKSALVSFNTTRQSISKIAVSINTARQVNIAHSKTTVNAARPMSYLSKTAHSTVKRQIQVSDGLGPQKKLIFLSDVQGNPQIDLQDFRSNIVPKKRFNSAFLQKHTSDEFKLWHRRLGHLNFKTMNKLVKENLVRGLPSKLFENDQTCVACQKGMQHRASSKTKTENSISLPLHLLHMHLFGPIFLKILMKKMYCLVVTDDYSRFTCVFFLATKDETSGIFKSFITGIENLVDLEVKVIRCDNGTEFKNREMNQFCKIKGILRQFSVARTPQQNGVVERRNRTLIKAARTMLVDSKLPTTFWAKAINTACYVQNRVLVVKPYNKTPYKLFHGRTPTLSFMRPFMCPVTILNTIDHLGKFDGKVDEGFFVGYSLNSKAFRVFNSRTRIVEENLHIRFSESTQSNGFAGTKASEARKETDPVKDYILLPLWTADPPFSQNPKSSHDDGSKPLSDDGKKVDEDPRKYSEINAVGGKTSIELPFDLDMPALEDYNIFDFTKDDGVEADMNNLNTTIQVSPIPTIRIHKDHPLDQVIGDLQSATQTRNMSKNLKEHGLSSMRELTFFLGLQVQQKKDGIFISQDKYVGEILKKFRFTEVKTASTPMETQKPLLKDKDSEEVDVHMYRSMIDSLMYLTSSRPDFVCCMSCASDKSNQSDYAGASLDRKSTTGEKAKKSVRLMMEKLVIRENRQRVLVRKRIERIDKTINAEVQLHALADGKKIIITESTVRRYLQLKDAEGVNCLPNSTIFEQLTLMGSKTTAWNEFSSTMEFAIICLATNQKFNFSKYIFESMVKNLDNVGKFLMYPSVKSKVKRDVVEELSVPVSAAITKAKVQDKGKRIMVEPEKPLKKKDQISLDEQEAIRLQAEFDEEERLVRKKNKANVALTEEWDDIQAKVDADYQLAQRLQAEEQEQTWRLESSKDLKSKDFDSIKELCDKAFKRVNMFMDYRTDLVEGSSKRAEDELEQESSFLKDGTYAHSHAGRKEISPYTCYNYCYVKQEASIVCDDDGGGGGGGGISSCSDTTARSSILVAAAKLPILNPREFELWKIRIEQYFLMTDYALWEVIVNGDSPPPKRTVDGVEKIYPPTTAKEKLARKNELKARGTLLMALRNEHQLKFNTYKCAKTLMEAIEKRFGGNKELKKTQKTLLKQQYENFNGSSSEGLNQTYDRL</sequence>
<organism evidence="3 4">
    <name type="scientific">Tanacetum coccineum</name>
    <dbReference type="NCBI Taxonomy" id="301880"/>
    <lineage>
        <taxon>Eukaryota</taxon>
        <taxon>Viridiplantae</taxon>
        <taxon>Streptophyta</taxon>
        <taxon>Embryophyta</taxon>
        <taxon>Tracheophyta</taxon>
        <taxon>Spermatophyta</taxon>
        <taxon>Magnoliopsida</taxon>
        <taxon>eudicotyledons</taxon>
        <taxon>Gunneridae</taxon>
        <taxon>Pentapetalae</taxon>
        <taxon>asterids</taxon>
        <taxon>campanulids</taxon>
        <taxon>Asterales</taxon>
        <taxon>Asteraceae</taxon>
        <taxon>Asteroideae</taxon>
        <taxon>Anthemideae</taxon>
        <taxon>Anthemidinae</taxon>
        <taxon>Tanacetum</taxon>
    </lineage>
</organism>
<dbReference type="Pfam" id="PF00665">
    <property type="entry name" value="rve"/>
    <property type="match status" value="1"/>
</dbReference>
<dbReference type="Gene3D" id="3.30.420.10">
    <property type="entry name" value="Ribonuclease H-like superfamily/Ribonuclease H"/>
    <property type="match status" value="1"/>
</dbReference>
<dbReference type="Proteomes" id="UP001151760">
    <property type="component" value="Unassembled WGS sequence"/>
</dbReference>
<dbReference type="InterPro" id="IPR036397">
    <property type="entry name" value="RNaseH_sf"/>
</dbReference>
<dbReference type="Pfam" id="PF13976">
    <property type="entry name" value="gag_pre-integrs"/>
    <property type="match status" value="1"/>
</dbReference>
<reference evidence="3" key="1">
    <citation type="journal article" date="2022" name="Int. J. Mol. Sci.">
        <title>Draft Genome of Tanacetum Coccineum: Genomic Comparison of Closely Related Tanacetum-Family Plants.</title>
        <authorList>
            <person name="Yamashiro T."/>
            <person name="Shiraishi A."/>
            <person name="Nakayama K."/>
            <person name="Satake H."/>
        </authorList>
    </citation>
    <scope>NUCLEOTIDE SEQUENCE</scope>
</reference>
<dbReference type="InterPro" id="IPR025724">
    <property type="entry name" value="GAG-pre-integrase_dom"/>
</dbReference>
<dbReference type="Pfam" id="PF25597">
    <property type="entry name" value="SH3_retrovirus"/>
    <property type="match status" value="1"/>
</dbReference>
<dbReference type="EMBL" id="BQNB010013419">
    <property type="protein sequence ID" value="GJT15735.1"/>
    <property type="molecule type" value="Genomic_DNA"/>
</dbReference>
<dbReference type="PANTHER" id="PTHR42648:SF32">
    <property type="entry name" value="RIBONUCLEASE H-LIKE DOMAIN, GAG-PRE-INTEGRASE DOMAIN PROTEIN-RELATED"/>
    <property type="match status" value="1"/>
</dbReference>
<feature type="domain" description="Integrase catalytic" evidence="2">
    <location>
        <begin position="175"/>
        <end position="341"/>
    </location>
</feature>
<evidence type="ECO:0000259" key="2">
    <source>
        <dbReference type="PROSITE" id="PS50994"/>
    </source>
</evidence>
<feature type="region of interest" description="Disordered" evidence="1">
    <location>
        <begin position="442"/>
        <end position="472"/>
    </location>
</feature>
<dbReference type="SUPFAM" id="SSF53098">
    <property type="entry name" value="Ribonuclease H-like"/>
    <property type="match status" value="1"/>
</dbReference>
<dbReference type="PROSITE" id="PS50994">
    <property type="entry name" value="INTEGRASE"/>
    <property type="match status" value="1"/>
</dbReference>